<organism evidence="3 4">
    <name type="scientific">Funiculus sociatus GB2-A5</name>
    <dbReference type="NCBI Taxonomy" id="2933946"/>
    <lineage>
        <taxon>Bacteria</taxon>
        <taxon>Bacillati</taxon>
        <taxon>Cyanobacteriota</taxon>
        <taxon>Cyanophyceae</taxon>
        <taxon>Coleofasciculales</taxon>
        <taxon>Coleofasciculaceae</taxon>
        <taxon>Funiculus</taxon>
    </lineage>
</organism>
<evidence type="ECO:0000259" key="2">
    <source>
        <dbReference type="Pfam" id="PF21001"/>
    </source>
</evidence>
<dbReference type="EMBL" id="JAMPKK010000019">
    <property type="protein sequence ID" value="MEP0864933.1"/>
    <property type="molecule type" value="Genomic_DNA"/>
</dbReference>
<evidence type="ECO:0000256" key="1">
    <source>
        <dbReference type="SAM" id="Phobius"/>
    </source>
</evidence>
<keyword evidence="1" id="KW-0472">Membrane</keyword>
<feature type="transmembrane region" description="Helical" evidence="1">
    <location>
        <begin position="75"/>
        <end position="96"/>
    </location>
</feature>
<proteinExistence type="predicted"/>
<feature type="transmembrane region" description="Helical" evidence="1">
    <location>
        <begin position="108"/>
        <end position="131"/>
    </location>
</feature>
<dbReference type="Pfam" id="PF21001">
    <property type="entry name" value="YqiJ_N"/>
    <property type="match status" value="1"/>
</dbReference>
<feature type="domain" description="Inner membrane protein YqiJ N-terminal" evidence="2">
    <location>
        <begin position="11"/>
        <end position="105"/>
    </location>
</feature>
<name>A0ABV0JN47_9CYAN</name>
<keyword evidence="4" id="KW-1185">Reference proteome</keyword>
<comment type="caution">
    <text evidence="3">The sequence shown here is derived from an EMBL/GenBank/DDBJ whole genome shotgun (WGS) entry which is preliminary data.</text>
</comment>
<dbReference type="RefSeq" id="WP_190423823.1">
    <property type="nucleotide sequence ID" value="NZ_JAMPKK010000019.1"/>
</dbReference>
<reference evidence="3 4" key="1">
    <citation type="submission" date="2022-04" db="EMBL/GenBank/DDBJ databases">
        <title>Positive selection, recombination, and allopatry shape intraspecific diversity of widespread and dominant cyanobacteria.</title>
        <authorList>
            <person name="Wei J."/>
            <person name="Shu W."/>
            <person name="Hu C."/>
        </authorList>
    </citation>
    <scope>NUCLEOTIDE SEQUENCE [LARGE SCALE GENOMIC DNA]</scope>
    <source>
        <strain evidence="3 4">GB2-A5</strain>
    </source>
</reference>
<accession>A0ABV0JN47</accession>
<protein>
    <submittedName>
        <fullName evidence="3">YqiJ family protein</fullName>
    </submittedName>
</protein>
<keyword evidence="1" id="KW-1133">Transmembrane helix</keyword>
<sequence>MLFNPANLPYWIFLGMGVLLFLLVIVSGGGDSDVDADIDADIDTDVDVIDVDTDTDGGFNSLEILGWLGIGKAPLILLLGTDFSLWGVIGWMLNVWVGSLTGRIPYRFFGLGGVVLLGSMAISLFLGGLVARPLGKIFASFGEDVSSDRLIGCIGTVSSAFIPHQHRNKIGQVDVIDSARNLVTINATLPNWANVLPRRGEKVLVIERWEQYYLVVAKDSLDQENWLENSRK</sequence>
<evidence type="ECO:0000313" key="4">
    <source>
        <dbReference type="Proteomes" id="UP001442494"/>
    </source>
</evidence>
<feature type="transmembrane region" description="Helical" evidence="1">
    <location>
        <begin position="6"/>
        <end position="26"/>
    </location>
</feature>
<dbReference type="Proteomes" id="UP001442494">
    <property type="component" value="Unassembled WGS sequence"/>
</dbReference>
<keyword evidence="1" id="KW-0812">Transmembrane</keyword>
<evidence type="ECO:0000313" key="3">
    <source>
        <dbReference type="EMBL" id="MEP0864933.1"/>
    </source>
</evidence>
<dbReference type="InterPro" id="IPR048376">
    <property type="entry name" value="YqiJ_N"/>
</dbReference>
<gene>
    <name evidence="3" type="ORF">NDI37_10675</name>
</gene>